<dbReference type="EMBL" id="LGTQ01000005">
    <property type="protein sequence ID" value="KPM49115.1"/>
    <property type="molecule type" value="Genomic_DNA"/>
</dbReference>
<evidence type="ECO:0000313" key="2">
    <source>
        <dbReference type="Proteomes" id="UP000050454"/>
    </source>
</evidence>
<organism evidence="1 2">
    <name type="scientific">Jiulongibacter sediminis</name>
    <dbReference type="NCBI Taxonomy" id="1605367"/>
    <lineage>
        <taxon>Bacteria</taxon>
        <taxon>Pseudomonadati</taxon>
        <taxon>Bacteroidota</taxon>
        <taxon>Cytophagia</taxon>
        <taxon>Cytophagales</taxon>
        <taxon>Leadbetterellaceae</taxon>
        <taxon>Jiulongibacter</taxon>
    </lineage>
</organism>
<sequence>MKNRVTGIGGIFFKSKDRKGLMEWYQKHLGIAMEEWGAVFQWDTPENPAGNKYTAFSIFDDKGDYMKPSNVDFMINFQVENLDELLTTLEKEGVEVMSERENSDFGNFGWIIDPEGRKIELWEPPKK</sequence>
<dbReference type="PANTHER" id="PTHR33993">
    <property type="entry name" value="GLYOXALASE-RELATED"/>
    <property type="match status" value="1"/>
</dbReference>
<dbReference type="Gene3D" id="3.10.180.10">
    <property type="entry name" value="2,3-Dihydroxybiphenyl 1,2-Dioxygenase, domain 1"/>
    <property type="match status" value="1"/>
</dbReference>
<dbReference type="RefSeq" id="WP_055142997.1">
    <property type="nucleotide sequence ID" value="NZ_JXSZ01000005.1"/>
</dbReference>
<dbReference type="Proteomes" id="UP000050454">
    <property type="component" value="Unassembled WGS sequence"/>
</dbReference>
<gene>
    <name evidence="1" type="ORF">AFM12_00220</name>
</gene>
<reference evidence="1 2" key="1">
    <citation type="submission" date="2015-07" db="EMBL/GenBank/DDBJ databases">
        <title>The draft genome sequence of Leadbetterella sp. JN14-9.</title>
        <authorList>
            <person name="Liu Y."/>
            <person name="Du J."/>
            <person name="Shao Z."/>
        </authorList>
    </citation>
    <scope>NUCLEOTIDE SEQUENCE [LARGE SCALE GENOMIC DNA]</scope>
    <source>
        <strain evidence="1 2">JN14-9</strain>
    </source>
</reference>
<dbReference type="InterPro" id="IPR029068">
    <property type="entry name" value="Glyas_Bleomycin-R_OHBP_Dase"/>
</dbReference>
<protein>
    <submittedName>
        <fullName evidence="1">Glyoxalase</fullName>
    </submittedName>
</protein>
<dbReference type="STRING" id="1605367.AFM12_00220"/>
<comment type="caution">
    <text evidence="1">The sequence shown here is derived from an EMBL/GenBank/DDBJ whole genome shotgun (WGS) entry which is preliminary data.</text>
</comment>
<dbReference type="InterPro" id="IPR052164">
    <property type="entry name" value="Anthracycline_SecMetBiosynth"/>
</dbReference>
<dbReference type="AlphaFoldDB" id="A0A0P7BEB6"/>
<dbReference type="PANTHER" id="PTHR33993:SF5">
    <property type="entry name" value="GLYOXALASE"/>
    <property type="match status" value="1"/>
</dbReference>
<name>A0A0P7BEB6_9BACT</name>
<proteinExistence type="predicted"/>
<accession>A0A0P7BEB6</accession>
<keyword evidence="2" id="KW-1185">Reference proteome</keyword>
<evidence type="ECO:0000313" key="1">
    <source>
        <dbReference type="EMBL" id="KPM49115.1"/>
    </source>
</evidence>
<dbReference type="SUPFAM" id="SSF54593">
    <property type="entry name" value="Glyoxalase/Bleomycin resistance protein/Dihydroxybiphenyl dioxygenase"/>
    <property type="match status" value="1"/>
</dbReference>
<dbReference type="OrthoDB" id="9799428at2"/>
<dbReference type="PATRIC" id="fig|1605367.3.peg.1365"/>